<feature type="transmembrane region" description="Helical" evidence="14">
    <location>
        <begin position="705"/>
        <end position="727"/>
    </location>
</feature>
<dbReference type="GO" id="GO:0005524">
    <property type="term" value="F:ATP binding"/>
    <property type="evidence" value="ECO:0007669"/>
    <property type="project" value="UniProtKB-UniRule"/>
</dbReference>
<protein>
    <submittedName>
        <fullName evidence="16">Receptor-like kinase</fullName>
    </submittedName>
</protein>
<name>C6ZRP1_SOYBN</name>
<evidence type="ECO:0000313" key="17">
    <source>
        <dbReference type="EMBL" id="KRH01343.1"/>
    </source>
</evidence>
<evidence type="ECO:0000256" key="14">
    <source>
        <dbReference type="SAM" id="Phobius"/>
    </source>
</evidence>
<evidence type="ECO:0000256" key="10">
    <source>
        <dbReference type="ARBA" id="ARBA00023136"/>
    </source>
</evidence>
<dbReference type="SMR" id="C6ZRP1"/>
<dbReference type="GO" id="GO:0010038">
    <property type="term" value="P:response to metal ion"/>
    <property type="evidence" value="ECO:0007669"/>
    <property type="project" value="UniProtKB-ARBA"/>
</dbReference>
<dbReference type="SUPFAM" id="SSF56112">
    <property type="entry name" value="Protein kinase-like (PK-like)"/>
    <property type="match status" value="1"/>
</dbReference>
<keyword evidence="2" id="KW-0723">Serine/threonine-protein kinase</keyword>
<dbReference type="InterPro" id="IPR008271">
    <property type="entry name" value="Ser/Thr_kinase_AS"/>
</dbReference>
<dbReference type="GO" id="GO:0004672">
    <property type="term" value="F:protein kinase activity"/>
    <property type="evidence" value="ECO:0000318"/>
    <property type="project" value="GO_Central"/>
</dbReference>
<keyword evidence="10 14" id="KW-0472">Membrane</keyword>
<keyword evidence="16" id="KW-0675">Receptor</keyword>
<evidence type="ECO:0000256" key="5">
    <source>
        <dbReference type="ARBA" id="ARBA00022729"/>
    </source>
</evidence>
<evidence type="ECO:0000313" key="16">
    <source>
        <dbReference type="EMBL" id="ACM89485.1"/>
    </source>
</evidence>
<keyword evidence="19" id="KW-1185">Reference proteome</keyword>
<dbReference type="EMBL" id="FJ014730">
    <property type="protein sequence ID" value="ACM89485.1"/>
    <property type="molecule type" value="mRNA"/>
</dbReference>
<evidence type="ECO:0000256" key="3">
    <source>
        <dbReference type="ARBA" id="ARBA00022679"/>
    </source>
</evidence>
<feature type="domain" description="Protein kinase" evidence="15">
    <location>
        <begin position="774"/>
        <end position="1049"/>
    </location>
</feature>
<proteinExistence type="evidence at transcript level"/>
<dbReference type="InterPro" id="IPR045272">
    <property type="entry name" value="ANXUR1/2-like"/>
</dbReference>
<evidence type="ECO:0000313" key="19">
    <source>
        <dbReference type="Proteomes" id="UP000008827"/>
    </source>
</evidence>
<evidence type="ECO:0000313" key="18">
    <source>
        <dbReference type="EnsemblPlants" id="KRH01343"/>
    </source>
</evidence>
<reference evidence="17 18" key="2">
    <citation type="journal article" date="2010" name="Nature">
        <title>Genome sequence of the palaeopolyploid soybean.</title>
        <authorList>
            <person name="Schmutz J."/>
            <person name="Cannon S.B."/>
            <person name="Schlueter J."/>
            <person name="Ma J."/>
            <person name="Mitros T."/>
            <person name="Nelson W."/>
            <person name="Hyten D.L."/>
            <person name="Song Q."/>
            <person name="Thelen J.J."/>
            <person name="Cheng J."/>
            <person name="Xu D."/>
            <person name="Hellsten U."/>
            <person name="May G.D."/>
            <person name="Yu Y."/>
            <person name="Sakurai T."/>
            <person name="Umezawa T."/>
            <person name="Bhattacharyya M.K."/>
            <person name="Sandhu D."/>
            <person name="Valliyodan B."/>
            <person name="Lindquist E."/>
            <person name="Peto M."/>
            <person name="Grant D."/>
            <person name="Shu S."/>
            <person name="Goodstein D."/>
            <person name="Barry K."/>
            <person name="Futrell-Griggs M."/>
            <person name="Abernathy B."/>
            <person name="Du J."/>
            <person name="Tian Z."/>
            <person name="Zhu L."/>
            <person name="Gill N."/>
            <person name="Joshi T."/>
            <person name="Libault M."/>
            <person name="Sethuraman A."/>
            <person name="Zhang X.-C."/>
            <person name="Shinozaki K."/>
            <person name="Nguyen H.T."/>
            <person name="Wing R.A."/>
            <person name="Cregan P."/>
            <person name="Specht J."/>
            <person name="Grimwood J."/>
            <person name="Rokhsar D."/>
            <person name="Stacey G."/>
            <person name="Shoemaker R.C."/>
            <person name="Jackson S.A."/>
        </authorList>
    </citation>
    <scope>NUCLEOTIDE SEQUENCE [LARGE SCALE GENOMIC DNA]</scope>
    <source>
        <strain evidence="18">cv. Williams 82</strain>
        <tissue evidence="17">Callus</tissue>
    </source>
</reference>
<dbReference type="PROSITE" id="PS00108">
    <property type="entry name" value="PROTEIN_KINASE_ST"/>
    <property type="match status" value="1"/>
</dbReference>
<evidence type="ECO:0000256" key="6">
    <source>
        <dbReference type="ARBA" id="ARBA00022741"/>
    </source>
</evidence>
<dbReference type="Gene3D" id="3.30.200.20">
    <property type="entry name" value="Phosphorylase Kinase, domain 1"/>
    <property type="match status" value="1"/>
</dbReference>
<dbReference type="InterPro" id="IPR001245">
    <property type="entry name" value="Ser-Thr/Tyr_kinase_cat_dom"/>
</dbReference>
<evidence type="ECO:0000256" key="11">
    <source>
        <dbReference type="ARBA" id="ARBA00023180"/>
    </source>
</evidence>
<dbReference type="Proteomes" id="UP000008827">
    <property type="component" value="Chromosome 18"/>
</dbReference>
<dbReference type="Pfam" id="PF07714">
    <property type="entry name" value="PK_Tyr_Ser-Thr"/>
    <property type="match status" value="1"/>
</dbReference>
<dbReference type="PANTHER" id="PTHR34590:SF15">
    <property type="entry name" value="PROTEIN KINASE DOMAIN-CONTAINING PROTEIN"/>
    <property type="match status" value="1"/>
</dbReference>
<organism evidence="16">
    <name type="scientific">Glycine max</name>
    <name type="common">Soybean</name>
    <name type="synonym">Glycine hispida</name>
    <dbReference type="NCBI Taxonomy" id="3847"/>
    <lineage>
        <taxon>Eukaryota</taxon>
        <taxon>Viridiplantae</taxon>
        <taxon>Streptophyta</taxon>
        <taxon>Embryophyta</taxon>
        <taxon>Tracheophyta</taxon>
        <taxon>Spermatophyta</taxon>
        <taxon>Magnoliopsida</taxon>
        <taxon>eudicotyledons</taxon>
        <taxon>Gunneridae</taxon>
        <taxon>Pentapetalae</taxon>
        <taxon>rosids</taxon>
        <taxon>fabids</taxon>
        <taxon>Fabales</taxon>
        <taxon>Fabaceae</taxon>
        <taxon>Papilionoideae</taxon>
        <taxon>50 kb inversion clade</taxon>
        <taxon>NPAAA clade</taxon>
        <taxon>indigoferoid/millettioid clade</taxon>
        <taxon>Phaseoleae</taxon>
        <taxon>Glycine</taxon>
        <taxon>Glycine subgen. Soja</taxon>
    </lineage>
</organism>
<comment type="subcellular location">
    <subcellularLocation>
        <location evidence="1">Membrane</location>
        <topology evidence="1">Single-pass type I membrane protein</topology>
    </subcellularLocation>
</comment>
<evidence type="ECO:0000256" key="13">
    <source>
        <dbReference type="SAM" id="MobiDB-lite"/>
    </source>
</evidence>
<dbReference type="STRING" id="3847.C6ZRP1"/>
<dbReference type="Pfam" id="PF12819">
    <property type="entry name" value="Malectin_like"/>
    <property type="match status" value="1"/>
</dbReference>
<dbReference type="EnsemblPlants" id="KRH01343">
    <property type="protein sequence ID" value="KRH01343"/>
    <property type="gene ID" value="GLYMA_18G270600"/>
</dbReference>
<feature type="region of interest" description="Disordered" evidence="13">
    <location>
        <begin position="669"/>
        <end position="699"/>
    </location>
</feature>
<dbReference type="PaxDb" id="3847-GLYMA18G50610.1"/>
<sequence length="1123" mass="124542">MVPPVIHQICFGHSNAAVNNGKSLVDFVEHKTDEELWLSIELALVRMILHIFYCNNGVISLRRWLQRWWWASTPVRNRTKLSHSGENPNPTRMNLVRDGDVPEQDDVVVVEDLAVTTVVGAEQQRVTFQVVQEGVILERFSQCSGNLIQRSGLFYPGDFMVDSLLAQFLCNATKRFKESDIVCDSTKIEFEEHGGVERVKTKLRSMESGIHGSLGCGEVGHGGLEAVQAGERFDICHGRATEKGAALSMDTTDTRIALGSILILLLMCLSNLSIAEVIYSPDELLSINCGSSSNFSSRDGRNWTVDINFLIAESRVNSVAAPALTPTTQEGPYTYARLSRSQFTYSFPVTAGPKFLRLFFHSTSYHNFDRPNAYFSVKAGSYTLLRDFNASLNADADDGPGQTDILFREYCINLEDGQKQLNITFIPSKTAQHPYSYAFINGIEIVSMPPYLYYTNPDVDISGEPQIVGGGTSTIENNSALETMYRLNAGGRTIPSSEDTGMLRTWDADDKYLTIKPTSLSVDYGKSTKLSFTAMVPNYTAPDEVYRTVRGMGTNFSVNMGFNLTWKLPVDSRFTYLFRLHFCQLDPQVTDAGDLEFYIYIEDQLVNDRADVLFWTDNQKGVPVVRDYIVTITGNQKKSNLSLKLHPHPQSMFKDANINAIELFKMDDSTGNLAGPNPDPPLQAPDHNGSLENSKKKSSGTTRTLAAVAGAVSGVILLSFIVASFLVKRKKNASVHKGSKQNYGTSRGGGSSSLPTNLCRHFSIAEIRAATNNFDELFVVGVGGFGNVYKGYIDDGSTPVAIKRLKPGSQQGVQEFMNEIEMLSQLRHLHLVSLIGYCYESDEMILVYDFMDRGTLSDHLYDSDNSSLSWKQRLQICLGAARGLHYLHTGAKHMIIHRDVKSTNILLDEKWVAKVSDFGLSRIGPTGSSMTHVSTLVKGSIGYLDPEYYKRQRLTEKSDVYSFGVVLLEVLCGRQPLIRTAEKQKMSLVDWAKHHYEKGFLGEIVDPSLKGQIAAECLRKFGEVALSCLLEDGTQRPSMNDIVGMLEFVLQLQDSAVNGVVPLLVSGGDCEDSEDMFSSTHSSIQLSDYSNSTGLNTSSYGSKESDRLIRENVFSEIKDPKGR</sequence>
<keyword evidence="4 14" id="KW-0812">Transmembrane</keyword>
<dbReference type="EMBL" id="CM000851">
    <property type="protein sequence ID" value="KRH01343.1"/>
    <property type="molecule type" value="Genomic_DNA"/>
</dbReference>
<keyword evidence="3" id="KW-0808">Transferase</keyword>
<keyword evidence="11" id="KW-0325">Glycoprotein</keyword>
<dbReference type="FunFam" id="1.10.510.10:FF:000252">
    <property type="entry name" value="Receptor-like protein kinase FERONIA"/>
    <property type="match status" value="1"/>
</dbReference>
<dbReference type="PANTHER" id="PTHR34590">
    <property type="entry name" value="OS03G0124300 PROTEIN-RELATED"/>
    <property type="match status" value="1"/>
</dbReference>
<accession>C6ZRP1</accession>
<evidence type="ECO:0000256" key="2">
    <source>
        <dbReference type="ARBA" id="ARBA00022527"/>
    </source>
</evidence>
<dbReference type="FunFam" id="3.30.200.20:FF:000645">
    <property type="entry name" value="Receptor-like protein kinase FERONIA"/>
    <property type="match status" value="1"/>
</dbReference>
<dbReference type="AlphaFoldDB" id="C6ZRP1"/>
<evidence type="ECO:0000259" key="15">
    <source>
        <dbReference type="PROSITE" id="PS50011"/>
    </source>
</evidence>
<evidence type="ECO:0000256" key="4">
    <source>
        <dbReference type="ARBA" id="ARBA00022692"/>
    </source>
</evidence>
<dbReference type="InterPro" id="IPR000719">
    <property type="entry name" value="Prot_kinase_dom"/>
</dbReference>
<feature type="binding site" evidence="12">
    <location>
        <position position="803"/>
    </location>
    <ligand>
        <name>ATP</name>
        <dbReference type="ChEBI" id="CHEBI:30616"/>
    </ligand>
</feature>
<dbReference type="GO" id="GO:0005886">
    <property type="term" value="C:plasma membrane"/>
    <property type="evidence" value="ECO:0000318"/>
    <property type="project" value="GO_Central"/>
</dbReference>
<dbReference type="Gene3D" id="1.10.510.10">
    <property type="entry name" value="Transferase(Phosphotransferase) domain 1"/>
    <property type="match status" value="1"/>
</dbReference>
<keyword evidence="5" id="KW-0732">Signal</keyword>
<dbReference type="PROSITE" id="PS50011">
    <property type="entry name" value="PROTEIN_KINASE_DOM"/>
    <property type="match status" value="1"/>
</dbReference>
<evidence type="ECO:0000256" key="1">
    <source>
        <dbReference type="ARBA" id="ARBA00004479"/>
    </source>
</evidence>
<dbReference type="InterPro" id="IPR011009">
    <property type="entry name" value="Kinase-like_dom_sf"/>
</dbReference>
<dbReference type="GO" id="GO:0004714">
    <property type="term" value="F:transmembrane receptor protein tyrosine kinase activity"/>
    <property type="evidence" value="ECO:0007669"/>
    <property type="project" value="InterPro"/>
</dbReference>
<dbReference type="OMA" id="CINLHER"/>
<dbReference type="OrthoDB" id="1431717at2759"/>
<dbReference type="Gene3D" id="2.60.120.430">
    <property type="entry name" value="Galactose-binding lectin"/>
    <property type="match status" value="2"/>
</dbReference>
<dbReference type="CDD" id="cd14066">
    <property type="entry name" value="STKc_IRAK"/>
    <property type="match status" value="1"/>
</dbReference>
<evidence type="ECO:0000256" key="9">
    <source>
        <dbReference type="ARBA" id="ARBA00022989"/>
    </source>
</evidence>
<keyword evidence="7 16" id="KW-0418">Kinase</keyword>
<evidence type="ECO:0000256" key="7">
    <source>
        <dbReference type="ARBA" id="ARBA00022777"/>
    </source>
</evidence>
<evidence type="ECO:0000256" key="8">
    <source>
        <dbReference type="ARBA" id="ARBA00022840"/>
    </source>
</evidence>
<dbReference type="InterPro" id="IPR024788">
    <property type="entry name" value="Malectin-like_Carb-bd_dom"/>
</dbReference>
<gene>
    <name evidence="17" type="ORF">GLYMA_18G270600</name>
</gene>
<dbReference type="InterPro" id="IPR017441">
    <property type="entry name" value="Protein_kinase_ATP_BS"/>
</dbReference>
<reference evidence="17" key="4">
    <citation type="submission" date="2018-07" db="EMBL/GenBank/DDBJ databases">
        <title>WGS assembly of Glycine max.</title>
        <authorList>
            <person name="Schmutz J."/>
            <person name="Cannon S."/>
            <person name="Schlueter J."/>
            <person name="Ma J."/>
            <person name="Mitros T."/>
            <person name="Nelson W."/>
            <person name="Hyten D."/>
            <person name="Song Q."/>
            <person name="Thelen J."/>
            <person name="Cheng J."/>
            <person name="Xu D."/>
            <person name="Hellsten U."/>
            <person name="May G."/>
            <person name="Yu Y."/>
            <person name="Sakurai T."/>
            <person name="Umezawa T."/>
            <person name="Bhattacharyya M."/>
            <person name="Sandhu D."/>
            <person name="Valliyodan B."/>
            <person name="Lindquist E."/>
            <person name="Peto M."/>
            <person name="Grant D."/>
            <person name="Shu S."/>
            <person name="Goodstein D."/>
            <person name="Barry K."/>
            <person name="Futrell-Griggs M."/>
            <person name="Abernathy B."/>
            <person name="Du J."/>
            <person name="Tian Z."/>
            <person name="Zhu L."/>
            <person name="Gill N."/>
            <person name="Joshi T."/>
            <person name="Libault M."/>
            <person name="Sethuraman A."/>
            <person name="Zhang X."/>
            <person name="Shinozaki K."/>
            <person name="Nguyen H."/>
            <person name="Wing R."/>
            <person name="Cregan P."/>
            <person name="Specht J."/>
            <person name="Grimwood J."/>
            <person name="Rokhsar D."/>
            <person name="Stacey G."/>
            <person name="Shoemaker R."/>
            <person name="Jackson S."/>
        </authorList>
    </citation>
    <scope>NUCLEOTIDE SEQUENCE</scope>
    <source>
        <tissue evidence="17">Callus</tissue>
    </source>
</reference>
<dbReference type="FunFam" id="2.60.120.430:FF:000003">
    <property type="entry name" value="FERONIA receptor-like kinase"/>
    <property type="match status" value="1"/>
</dbReference>
<dbReference type="FunFam" id="2.60.120.430:FF:000007">
    <property type="entry name" value="FERONIA receptor-like kinase"/>
    <property type="match status" value="1"/>
</dbReference>
<reference evidence="16" key="1">
    <citation type="submission" date="2008-08" db="EMBL/GenBank/DDBJ databases">
        <authorList>
            <person name="Li W."/>
            <person name="Han Y."/>
            <person name="Chang W."/>
            <person name="Bao S."/>
            <person name="Zhao X."/>
        </authorList>
    </citation>
    <scope>NUCLEOTIDE SEQUENCE</scope>
</reference>
<keyword evidence="9 14" id="KW-1133">Transmembrane helix</keyword>
<dbReference type="Gramene" id="KRH01343">
    <property type="protein sequence ID" value="KRH01343"/>
    <property type="gene ID" value="GLYMA_18G270600"/>
</dbReference>
<dbReference type="PROSITE" id="PS00107">
    <property type="entry name" value="PROTEIN_KINASE_ATP"/>
    <property type="match status" value="1"/>
</dbReference>
<keyword evidence="6 12" id="KW-0547">Nucleotide-binding</keyword>
<reference evidence="18" key="3">
    <citation type="submission" date="2018-02" db="UniProtKB">
        <authorList>
            <consortium name="EnsemblPlants"/>
        </authorList>
    </citation>
    <scope>IDENTIFICATION</scope>
    <source>
        <strain evidence="18">Williams 82</strain>
    </source>
</reference>
<dbReference type="GO" id="GO:0004674">
    <property type="term" value="F:protein serine/threonine kinase activity"/>
    <property type="evidence" value="ECO:0007669"/>
    <property type="project" value="UniProtKB-KW"/>
</dbReference>
<dbReference type="SMART" id="SM00220">
    <property type="entry name" value="S_TKc"/>
    <property type="match status" value="1"/>
</dbReference>
<evidence type="ECO:0000256" key="12">
    <source>
        <dbReference type="PROSITE-ProRule" id="PRU10141"/>
    </source>
</evidence>
<keyword evidence="8 12" id="KW-0067">ATP-binding</keyword>